<dbReference type="GO" id="GO:0003723">
    <property type="term" value="F:RNA binding"/>
    <property type="evidence" value="ECO:0007669"/>
    <property type="project" value="InterPro"/>
</dbReference>
<evidence type="ECO:0000256" key="14">
    <source>
        <dbReference type="ARBA" id="ARBA00022801"/>
    </source>
</evidence>
<dbReference type="GO" id="GO:0046872">
    <property type="term" value="F:metal ion binding"/>
    <property type="evidence" value="ECO:0007669"/>
    <property type="project" value="UniProtKB-KW"/>
</dbReference>
<dbReference type="GO" id="GO:0042025">
    <property type="term" value="C:host cell nucleus"/>
    <property type="evidence" value="ECO:0007669"/>
    <property type="project" value="UniProtKB-SubCell"/>
</dbReference>
<dbReference type="GO" id="GO:0006260">
    <property type="term" value="P:DNA replication"/>
    <property type="evidence" value="ECO:0007669"/>
    <property type="project" value="UniProtKB-KW"/>
</dbReference>
<sequence length="321" mass="38655">MDESEDSDQETTLKKQKKLRAAVFTLNNYTEEEYESLKLLECKYIIIAKEVGMKGTPHLQGYVEFQKQVRYSNLFKINKRIHWEERRGTQQQAIDYCKKEGNYIEIGEKKKQGERIDLQRTYQILDETGSMQEIMKKRPSLQMIKTAEKWVTWMDKERNEKPIVTWIFGESGSGKSKLAQEMSQGKNTYWKDDTKWWNGYDQEEVCIIDDFRSRDMTFTQLLRLLDRYPYRVEFKGGSRQFNSKTIIITSIKDPLRVYNYIEEDEPYEQLKRRIDKIIFCKKNQEPKELTQEEINEIENPYYNRKGITEENKKYFKENFVL</sequence>
<keyword evidence="14" id="KW-0378">Hydrolase</keyword>
<dbReference type="Proteomes" id="UP000256499">
    <property type="component" value="Segment"/>
</dbReference>
<reference evidence="24" key="1">
    <citation type="journal article" date="2018" name="Infect. Genet. Evol.">
        <title>Identification of two novel CRESS DNA viruses associated with an Avipoxvirus lesion of a blue-and-gray Tanager (Thraupis episcopus).</title>
        <authorList>
            <person name="Moens M.A.J."/>
            <person name="Perez-Tris J."/>
            <person name="Cortey M."/>
            <person name="Benitez L."/>
        </authorList>
    </citation>
    <scope>NUCLEOTIDE SEQUENCE [LARGE SCALE GENOMIC DNA]</scope>
    <source>
        <strain evidence="24">TaCV2</strain>
    </source>
</reference>
<keyword evidence="9" id="KW-0235">DNA replication</keyword>
<keyword evidence="25" id="KW-1185">Reference proteome</keyword>
<dbReference type="Pfam" id="PF02407">
    <property type="entry name" value="Viral_Rep"/>
    <property type="match status" value="1"/>
</dbReference>
<keyword evidence="11" id="KW-0479">Metal-binding</keyword>
<comment type="catalytic activity">
    <reaction evidence="22">
        <text>ATP + H2O = ADP + phosphate + H(+)</text>
        <dbReference type="Rhea" id="RHEA:13065"/>
        <dbReference type="ChEBI" id="CHEBI:15377"/>
        <dbReference type="ChEBI" id="CHEBI:15378"/>
        <dbReference type="ChEBI" id="CHEBI:30616"/>
        <dbReference type="ChEBI" id="CHEBI:43474"/>
        <dbReference type="ChEBI" id="CHEBI:456216"/>
    </reaction>
</comment>
<evidence type="ECO:0000256" key="19">
    <source>
        <dbReference type="ARBA" id="ARBA00023268"/>
    </source>
</evidence>
<dbReference type="GO" id="GO:0004519">
    <property type="term" value="F:endonuclease activity"/>
    <property type="evidence" value="ECO:0007669"/>
    <property type="project" value="UniProtKB-KW"/>
</dbReference>
<keyword evidence="19" id="KW-0511">Multifunctional enzyme</keyword>
<evidence type="ECO:0000256" key="15">
    <source>
        <dbReference type="ARBA" id="ARBA00022806"/>
    </source>
</evidence>
<accession>A0A2L2P5L6</accession>
<feature type="domain" description="CRESS-DNA virus Rep endonuclease" evidence="23">
    <location>
        <begin position="16"/>
        <end position="109"/>
    </location>
</feature>
<dbReference type="Gene3D" id="3.40.50.300">
    <property type="entry name" value="P-loop containing nucleotide triphosphate hydrolases"/>
    <property type="match status" value="1"/>
</dbReference>
<comment type="similarity">
    <text evidence="4">Belongs to the nanoviruses/circoviruses replication-associated protein family.</text>
</comment>
<evidence type="ECO:0000256" key="5">
    <source>
        <dbReference type="ARBA" id="ARBA00014531"/>
    </source>
</evidence>
<evidence type="ECO:0000256" key="9">
    <source>
        <dbReference type="ARBA" id="ARBA00022705"/>
    </source>
</evidence>
<evidence type="ECO:0000256" key="3">
    <source>
        <dbReference type="ARBA" id="ARBA00004147"/>
    </source>
</evidence>
<dbReference type="InterPro" id="IPR027417">
    <property type="entry name" value="P-loop_NTPase"/>
</dbReference>
<keyword evidence="8" id="KW-0548">Nucleotidyltransferase</keyword>
<evidence type="ECO:0000256" key="2">
    <source>
        <dbReference type="ARBA" id="ARBA00001946"/>
    </source>
</evidence>
<evidence type="ECO:0000256" key="18">
    <source>
        <dbReference type="ARBA" id="ARBA00023125"/>
    </source>
</evidence>
<proteinExistence type="inferred from homology"/>
<evidence type="ECO:0000313" key="24">
    <source>
        <dbReference type="EMBL" id="AVH76405.1"/>
    </source>
</evidence>
<evidence type="ECO:0000256" key="21">
    <source>
        <dbReference type="ARBA" id="ARBA00032243"/>
    </source>
</evidence>
<organism evidence="24">
    <name type="scientific">Circoviridae TaCV2</name>
    <dbReference type="NCBI Taxonomy" id="2094725"/>
    <lineage>
        <taxon>Viruses</taxon>
        <taxon>Monodnaviria</taxon>
        <taxon>Shotokuvirae</taxon>
        <taxon>Cressdnaviricota</taxon>
        <taxon>Arfiviricetes</taxon>
        <taxon>Jormunvirales</taxon>
        <taxon>Draupnirviridae</taxon>
        <taxon>Armipotenivirus</taxon>
        <taxon>Armipotenivirus tanscopis</taxon>
    </lineage>
</organism>
<keyword evidence="7" id="KW-0808">Transferase</keyword>
<comment type="subcellular location">
    <subcellularLocation>
        <location evidence="3">Host nucleus</location>
    </subcellularLocation>
</comment>
<keyword evidence="17" id="KW-0190">Covalent protein-DNA linkage</keyword>
<keyword evidence="12" id="KW-0547">Nucleotide-binding</keyword>
<comment type="cofactor">
    <cofactor evidence="2">
        <name>Mg(2+)</name>
        <dbReference type="ChEBI" id="CHEBI:18420"/>
    </cofactor>
</comment>
<comment type="cofactor">
    <cofactor evidence="1">
        <name>Mn(2+)</name>
        <dbReference type="ChEBI" id="CHEBI:29035"/>
    </cofactor>
</comment>
<keyword evidence="16" id="KW-0067">ATP-binding</keyword>
<dbReference type="Pfam" id="PF00910">
    <property type="entry name" value="RNA_helicase"/>
    <property type="match status" value="1"/>
</dbReference>
<keyword evidence="6" id="KW-1048">Host nucleus</keyword>
<keyword evidence="13" id="KW-0255">Endonuclease</keyword>
<evidence type="ECO:0000256" key="12">
    <source>
        <dbReference type="ARBA" id="ARBA00022741"/>
    </source>
</evidence>
<evidence type="ECO:0000256" key="10">
    <source>
        <dbReference type="ARBA" id="ARBA00022722"/>
    </source>
</evidence>
<evidence type="ECO:0000256" key="4">
    <source>
        <dbReference type="ARBA" id="ARBA00008545"/>
    </source>
</evidence>
<dbReference type="GO" id="GO:0016787">
    <property type="term" value="F:hydrolase activity"/>
    <property type="evidence" value="ECO:0007669"/>
    <property type="project" value="UniProtKB-KW"/>
</dbReference>
<evidence type="ECO:0000313" key="25">
    <source>
        <dbReference type="Proteomes" id="UP000256499"/>
    </source>
</evidence>
<evidence type="ECO:0000256" key="1">
    <source>
        <dbReference type="ARBA" id="ARBA00001936"/>
    </source>
</evidence>
<dbReference type="GO" id="GO:0005524">
    <property type="term" value="F:ATP binding"/>
    <property type="evidence" value="ECO:0007669"/>
    <property type="project" value="UniProtKB-KW"/>
</dbReference>
<evidence type="ECO:0000256" key="11">
    <source>
        <dbReference type="ARBA" id="ARBA00022723"/>
    </source>
</evidence>
<dbReference type="GO" id="GO:0003677">
    <property type="term" value="F:DNA binding"/>
    <property type="evidence" value="ECO:0007669"/>
    <property type="project" value="UniProtKB-KW"/>
</dbReference>
<evidence type="ECO:0000256" key="13">
    <source>
        <dbReference type="ARBA" id="ARBA00022759"/>
    </source>
</evidence>
<dbReference type="EMBL" id="MF804498">
    <property type="protein sequence ID" value="AVH76405.1"/>
    <property type="molecule type" value="Genomic_DNA"/>
</dbReference>
<dbReference type="GO" id="GO:0003724">
    <property type="term" value="F:RNA helicase activity"/>
    <property type="evidence" value="ECO:0007669"/>
    <property type="project" value="InterPro"/>
</dbReference>
<evidence type="ECO:0000256" key="16">
    <source>
        <dbReference type="ARBA" id="ARBA00022840"/>
    </source>
</evidence>
<dbReference type="PROSITE" id="PS52020">
    <property type="entry name" value="CRESS_DNA_REP"/>
    <property type="match status" value="1"/>
</dbReference>
<keyword evidence="15" id="KW-0347">Helicase</keyword>
<protein>
    <recommendedName>
        <fullName evidence="5">Replication-associated protein</fullName>
    </recommendedName>
    <alternativeName>
        <fullName evidence="20">ATP-dependent helicase Rep</fullName>
    </alternativeName>
    <alternativeName>
        <fullName evidence="21">RepP</fullName>
    </alternativeName>
</protein>
<dbReference type="InterPro" id="IPR049912">
    <property type="entry name" value="CRESS_DNA_REP"/>
</dbReference>
<dbReference type="SUPFAM" id="SSF52540">
    <property type="entry name" value="P-loop containing nucleoside triphosphate hydrolases"/>
    <property type="match status" value="1"/>
</dbReference>
<keyword evidence="18" id="KW-0238">DNA-binding</keyword>
<dbReference type="GO" id="GO:0016779">
    <property type="term" value="F:nucleotidyltransferase activity"/>
    <property type="evidence" value="ECO:0007669"/>
    <property type="project" value="UniProtKB-KW"/>
</dbReference>
<name>A0A2L2P5L6_9VIRU</name>
<evidence type="ECO:0000256" key="22">
    <source>
        <dbReference type="ARBA" id="ARBA00049360"/>
    </source>
</evidence>
<dbReference type="InterPro" id="IPR000605">
    <property type="entry name" value="Helicase_SF3_ssDNA/RNA_vir"/>
</dbReference>
<evidence type="ECO:0000259" key="23">
    <source>
        <dbReference type="PROSITE" id="PS52020"/>
    </source>
</evidence>
<evidence type="ECO:0000256" key="8">
    <source>
        <dbReference type="ARBA" id="ARBA00022695"/>
    </source>
</evidence>
<evidence type="ECO:0000256" key="7">
    <source>
        <dbReference type="ARBA" id="ARBA00022679"/>
    </source>
</evidence>
<evidence type="ECO:0000256" key="6">
    <source>
        <dbReference type="ARBA" id="ARBA00022562"/>
    </source>
</evidence>
<evidence type="ECO:0000256" key="17">
    <source>
        <dbReference type="ARBA" id="ARBA00023124"/>
    </source>
</evidence>
<dbReference type="Gene3D" id="3.40.1310.20">
    <property type="match status" value="1"/>
</dbReference>
<evidence type="ECO:0000256" key="20">
    <source>
        <dbReference type="ARBA" id="ARBA00030754"/>
    </source>
</evidence>
<keyword evidence="10" id="KW-0540">Nuclease</keyword>